<dbReference type="GeneID" id="87816820"/>
<sequence length="471" mass="52330">MDSPRACSTAVLNFYNSQWQKIGTKWSLCKEISSITGISELDIILFNPARSSVAQKMSWAAKRITTRVEDIAYCLLGLFGIHMPLLYGEGRDAFRRLQEELLKTTADQTIFAWMHPAWEEALPWGVLASSPASFKRCGQFTGYYAATSPPAPHLARAARRGGPLFASETTNPPALDPSGQGSYVMTNTGLKIELPVIENLSESRIYWHNDHSDRISKVLEASLRDGTGLGIESHVVAVLGCSDRVKGAAMGIMLSRYEGKSTFQRLFKDDLVEVEPTLAASAPLKVMTILPQTKWPVPRGPQQFLENEYHAWIFLQVGVSQKSCSIRGPRSTDPMHVDYRNGCFSLELKYEMAAKISLKYGALQYTVYLGIISRFGQQPPTVFCSVVGGAGRGDSLHDWKHRLEWSGSPRSKRDGFWTGLSGASKGGITIMAFDTSGSRSRERQRDLVYNVAMRPWSSNGLTTRRQDMEPN</sequence>
<dbReference type="Pfam" id="PF26640">
    <property type="entry name" value="DUF8212"/>
    <property type="match status" value="1"/>
</dbReference>
<dbReference type="EMBL" id="MU853571">
    <property type="protein sequence ID" value="KAK4145175.1"/>
    <property type="molecule type" value="Genomic_DNA"/>
</dbReference>
<reference evidence="2" key="1">
    <citation type="journal article" date="2023" name="Mol. Phylogenet. Evol.">
        <title>Genome-scale phylogeny and comparative genomics of the fungal order Sordariales.</title>
        <authorList>
            <person name="Hensen N."/>
            <person name="Bonometti L."/>
            <person name="Westerberg I."/>
            <person name="Brannstrom I.O."/>
            <person name="Guillou S."/>
            <person name="Cros-Aarteil S."/>
            <person name="Calhoun S."/>
            <person name="Haridas S."/>
            <person name="Kuo A."/>
            <person name="Mondo S."/>
            <person name="Pangilinan J."/>
            <person name="Riley R."/>
            <person name="LaButti K."/>
            <person name="Andreopoulos B."/>
            <person name="Lipzen A."/>
            <person name="Chen C."/>
            <person name="Yan M."/>
            <person name="Daum C."/>
            <person name="Ng V."/>
            <person name="Clum A."/>
            <person name="Steindorff A."/>
            <person name="Ohm R.A."/>
            <person name="Martin F."/>
            <person name="Silar P."/>
            <person name="Natvig D.O."/>
            <person name="Lalanne C."/>
            <person name="Gautier V."/>
            <person name="Ament-Velasquez S.L."/>
            <person name="Kruys A."/>
            <person name="Hutchinson M.I."/>
            <person name="Powell A.J."/>
            <person name="Barry K."/>
            <person name="Miller A.N."/>
            <person name="Grigoriev I.V."/>
            <person name="Debuchy R."/>
            <person name="Gladieux P."/>
            <person name="Hiltunen Thoren M."/>
            <person name="Johannesson H."/>
        </authorList>
    </citation>
    <scope>NUCLEOTIDE SEQUENCE</scope>
    <source>
        <strain evidence="2">CBS 141.50</strain>
    </source>
</reference>
<dbReference type="InterPro" id="IPR058525">
    <property type="entry name" value="DUF8212"/>
</dbReference>
<organism evidence="2 3">
    <name type="scientific">Dichotomopilus funicola</name>
    <dbReference type="NCBI Taxonomy" id="1934379"/>
    <lineage>
        <taxon>Eukaryota</taxon>
        <taxon>Fungi</taxon>
        <taxon>Dikarya</taxon>
        <taxon>Ascomycota</taxon>
        <taxon>Pezizomycotina</taxon>
        <taxon>Sordariomycetes</taxon>
        <taxon>Sordariomycetidae</taxon>
        <taxon>Sordariales</taxon>
        <taxon>Chaetomiaceae</taxon>
        <taxon>Dichotomopilus</taxon>
    </lineage>
</organism>
<dbReference type="Proteomes" id="UP001302676">
    <property type="component" value="Unassembled WGS sequence"/>
</dbReference>
<gene>
    <name evidence="2" type="ORF">C8A04DRAFT_27179</name>
</gene>
<evidence type="ECO:0000259" key="1">
    <source>
        <dbReference type="Pfam" id="PF26640"/>
    </source>
</evidence>
<dbReference type="PANTHER" id="PTHR10622">
    <property type="entry name" value="HET DOMAIN-CONTAINING PROTEIN"/>
    <property type="match status" value="1"/>
</dbReference>
<comment type="caution">
    <text evidence="2">The sequence shown here is derived from an EMBL/GenBank/DDBJ whole genome shotgun (WGS) entry which is preliminary data.</text>
</comment>
<reference evidence="2" key="2">
    <citation type="submission" date="2023-05" db="EMBL/GenBank/DDBJ databases">
        <authorList>
            <consortium name="Lawrence Berkeley National Laboratory"/>
            <person name="Steindorff A."/>
            <person name="Hensen N."/>
            <person name="Bonometti L."/>
            <person name="Westerberg I."/>
            <person name="Brannstrom I.O."/>
            <person name="Guillou S."/>
            <person name="Cros-Aarteil S."/>
            <person name="Calhoun S."/>
            <person name="Haridas S."/>
            <person name="Kuo A."/>
            <person name="Mondo S."/>
            <person name="Pangilinan J."/>
            <person name="Riley R."/>
            <person name="Labutti K."/>
            <person name="Andreopoulos B."/>
            <person name="Lipzen A."/>
            <person name="Chen C."/>
            <person name="Yanf M."/>
            <person name="Daum C."/>
            <person name="Ng V."/>
            <person name="Clum A."/>
            <person name="Ohm R."/>
            <person name="Martin F."/>
            <person name="Silar P."/>
            <person name="Natvig D."/>
            <person name="Lalanne C."/>
            <person name="Gautier V."/>
            <person name="Ament-Velasquez S.L."/>
            <person name="Kruys A."/>
            <person name="Hutchinson M.I."/>
            <person name="Powell A.J."/>
            <person name="Barry K."/>
            <person name="Miller A.N."/>
            <person name="Grigoriev I.V."/>
            <person name="Debuchy R."/>
            <person name="Gladieux P."/>
            <person name="Thoren M.H."/>
            <person name="Johannesson H."/>
        </authorList>
    </citation>
    <scope>NUCLEOTIDE SEQUENCE</scope>
    <source>
        <strain evidence="2">CBS 141.50</strain>
    </source>
</reference>
<accession>A0AAN6ZMV8</accession>
<proteinExistence type="predicted"/>
<protein>
    <recommendedName>
        <fullName evidence="1">DUF8212 domain-containing protein</fullName>
    </recommendedName>
</protein>
<feature type="domain" description="DUF8212" evidence="1">
    <location>
        <begin position="93"/>
        <end position="197"/>
    </location>
</feature>
<evidence type="ECO:0000313" key="3">
    <source>
        <dbReference type="Proteomes" id="UP001302676"/>
    </source>
</evidence>
<dbReference type="RefSeq" id="XP_062638546.1">
    <property type="nucleotide sequence ID" value="XM_062780207.1"/>
</dbReference>
<name>A0AAN6ZMV8_9PEZI</name>
<dbReference type="PANTHER" id="PTHR10622:SF10">
    <property type="entry name" value="HET DOMAIN-CONTAINING PROTEIN"/>
    <property type="match status" value="1"/>
</dbReference>
<evidence type="ECO:0000313" key="2">
    <source>
        <dbReference type="EMBL" id="KAK4145175.1"/>
    </source>
</evidence>
<keyword evidence="3" id="KW-1185">Reference proteome</keyword>
<dbReference type="AlphaFoldDB" id="A0AAN6ZMV8"/>